<sequence>MVSPDFILVTREATWIDLIRRHNKLLISLEQKVVLQTGTWCPQKSITLRHKVGDGGAGSLDVCVSKNVFQEVPGPGENISELGHWQEAYLAIMKISTHLKRTELSFERKRELSFPLVST</sequence>
<dbReference type="EMBL" id="OX459945">
    <property type="protein sequence ID" value="CAI9179706.1"/>
    <property type="molecule type" value="Genomic_DNA"/>
</dbReference>
<organism evidence="1 2">
    <name type="scientific">Rangifer tarandus platyrhynchus</name>
    <name type="common">Svalbard reindeer</name>
    <dbReference type="NCBI Taxonomy" id="3082113"/>
    <lineage>
        <taxon>Eukaryota</taxon>
        <taxon>Metazoa</taxon>
        <taxon>Chordata</taxon>
        <taxon>Craniata</taxon>
        <taxon>Vertebrata</taxon>
        <taxon>Euteleostomi</taxon>
        <taxon>Mammalia</taxon>
        <taxon>Eutheria</taxon>
        <taxon>Laurasiatheria</taxon>
        <taxon>Artiodactyla</taxon>
        <taxon>Ruminantia</taxon>
        <taxon>Pecora</taxon>
        <taxon>Cervidae</taxon>
        <taxon>Odocoileinae</taxon>
        <taxon>Rangifer</taxon>
    </lineage>
</organism>
<gene>
    <name evidence="1" type="ORF">MRATA1EN1_LOCUS28668</name>
</gene>
<evidence type="ECO:0000313" key="2">
    <source>
        <dbReference type="Proteomes" id="UP001176941"/>
    </source>
</evidence>
<protein>
    <submittedName>
        <fullName evidence="1">Uncharacterized protein</fullName>
    </submittedName>
</protein>
<keyword evidence="2" id="KW-1185">Reference proteome</keyword>
<reference evidence="1" key="1">
    <citation type="submission" date="2023-04" db="EMBL/GenBank/DDBJ databases">
        <authorList>
            <consortium name="ELIXIR-Norway"/>
        </authorList>
    </citation>
    <scope>NUCLEOTIDE SEQUENCE [LARGE SCALE GENOMIC DNA]</scope>
</reference>
<dbReference type="Proteomes" id="UP001176941">
    <property type="component" value="Chromosome 9"/>
</dbReference>
<accession>A0ABN9A2Y9</accession>
<name>A0ABN9A2Y9_RANTA</name>
<proteinExistence type="predicted"/>
<evidence type="ECO:0000313" key="1">
    <source>
        <dbReference type="EMBL" id="CAI9179706.1"/>
    </source>
</evidence>